<feature type="transmembrane region" description="Helical" evidence="7">
    <location>
        <begin position="369"/>
        <end position="392"/>
    </location>
</feature>
<evidence type="ECO:0000313" key="10">
    <source>
        <dbReference type="Proteomes" id="UP000007485"/>
    </source>
</evidence>
<dbReference type="PANTHER" id="PTHR43867">
    <property type="entry name" value="CELLULOSE SYNTHASE CATALYTIC SUBUNIT A [UDP-FORMING]"/>
    <property type="match status" value="1"/>
</dbReference>
<reference evidence="9 10" key="1">
    <citation type="journal article" date="2011" name="J. Bacteriol.">
        <title>Complete genome sequence of 'Vulcanisaeta moutnovskia' strain 768-28, a novel member of the hyperthermophilic crenarchaeal genus vulcanisaeta.</title>
        <authorList>
            <person name="Gumerov V.M."/>
            <person name="Mardanov A.V."/>
            <person name="Beletsky A.V."/>
            <person name="Prokofeva M.I."/>
            <person name="Bonch-Osmolovskaya E.A."/>
            <person name="Ravin N.V."/>
            <person name="Skryabin K.G."/>
        </authorList>
    </citation>
    <scope>NUCLEOTIDE SEQUENCE [LARGE SCALE GENOMIC DNA]</scope>
    <source>
        <strain evidence="9 10">768-28</strain>
    </source>
</reference>
<keyword evidence="5 7" id="KW-1133">Transmembrane helix</keyword>
<dbReference type="OrthoDB" id="43988at2157"/>
<evidence type="ECO:0000256" key="2">
    <source>
        <dbReference type="ARBA" id="ARBA00022676"/>
    </source>
</evidence>
<sequence length="461" mass="52711">MVINYRVIIVIMYLVITIMSFYPIIYQLIIIKTRTNNHKNKPNNEHASIMKRIFLVIPVKSEPLDLIELSMKRLSSLRTELNVIYILDNYDNETISIIRTLGSKYGFRVIHREKPSGYKGGALNYVIKRLGLSDDDYMLVLDVDSILNNEAITELISYVDSASAVVPHWIASNKNDSLLARGQWIGYLLFFRVFKALDNLINWVPVLGSGSLVSIGALRKTGYWPEDVLEDVELSVRFFINELRIMYADNAFIEVEVPVNYTGFLKQQLRWSFGVGRVIRKYLWRVLRKRHGITVSLYLGQYFAYVLQLISILILIIMDIIGMSIPLWAFVALLIIIVPSLSMYLYSLLSLDKEYGGNPLKDAFAVNSANLAFIMALPKIAIANLMGLFNIGRIEWIPTPKGSRKWTKESINLFPEYLMTILVISALILSIMHVELINTLITLPYLAGYVRGLWRILNGTL</sequence>
<evidence type="ECO:0000313" key="9">
    <source>
        <dbReference type="EMBL" id="ADY00581.1"/>
    </source>
</evidence>
<organism evidence="9 10">
    <name type="scientific">Vulcanisaeta moutnovskia (strain 768-28)</name>
    <dbReference type="NCBI Taxonomy" id="985053"/>
    <lineage>
        <taxon>Archaea</taxon>
        <taxon>Thermoproteota</taxon>
        <taxon>Thermoprotei</taxon>
        <taxon>Thermoproteales</taxon>
        <taxon>Thermoproteaceae</taxon>
        <taxon>Vulcanisaeta</taxon>
    </lineage>
</organism>
<feature type="transmembrane region" description="Helical" evidence="7">
    <location>
        <begin position="302"/>
        <end position="321"/>
    </location>
</feature>
<dbReference type="eggNOG" id="arCOG01391">
    <property type="taxonomic scope" value="Archaea"/>
</dbReference>
<keyword evidence="4 7" id="KW-0812">Transmembrane</keyword>
<dbReference type="Proteomes" id="UP000007485">
    <property type="component" value="Chromosome"/>
</dbReference>
<feature type="transmembrane region" description="Helical" evidence="7">
    <location>
        <begin position="413"/>
        <end position="434"/>
    </location>
</feature>
<dbReference type="GeneID" id="10288020"/>
<dbReference type="HOGENOM" id="CLU_041759_0_0_2"/>
<feature type="domain" description="Glycosyltransferase 2-like" evidence="8">
    <location>
        <begin position="139"/>
        <end position="337"/>
    </location>
</feature>
<dbReference type="InterPro" id="IPR001173">
    <property type="entry name" value="Glyco_trans_2-like"/>
</dbReference>
<dbReference type="STRING" id="985053.VMUT_0368"/>
<feature type="transmembrane region" description="Helical" evidence="7">
    <location>
        <begin position="328"/>
        <end position="349"/>
    </location>
</feature>
<evidence type="ECO:0000256" key="1">
    <source>
        <dbReference type="ARBA" id="ARBA00004141"/>
    </source>
</evidence>
<evidence type="ECO:0000256" key="5">
    <source>
        <dbReference type="ARBA" id="ARBA00022989"/>
    </source>
</evidence>
<protein>
    <submittedName>
        <fullName evidence="9">Glycosyl transferase, family 2</fullName>
    </submittedName>
</protein>
<evidence type="ECO:0000256" key="3">
    <source>
        <dbReference type="ARBA" id="ARBA00022679"/>
    </source>
</evidence>
<evidence type="ECO:0000259" key="8">
    <source>
        <dbReference type="Pfam" id="PF13632"/>
    </source>
</evidence>
<feature type="transmembrane region" description="Helical" evidence="7">
    <location>
        <begin position="7"/>
        <end position="29"/>
    </location>
</feature>
<evidence type="ECO:0000256" key="7">
    <source>
        <dbReference type="SAM" id="Phobius"/>
    </source>
</evidence>
<dbReference type="Pfam" id="PF13632">
    <property type="entry name" value="Glyco_trans_2_3"/>
    <property type="match status" value="1"/>
</dbReference>
<dbReference type="RefSeq" id="WP_013603744.1">
    <property type="nucleotide sequence ID" value="NC_015151.1"/>
</dbReference>
<dbReference type="Gene3D" id="3.90.550.10">
    <property type="entry name" value="Spore Coat Polysaccharide Biosynthesis Protein SpsA, Chain A"/>
    <property type="match status" value="1"/>
</dbReference>
<comment type="subcellular location">
    <subcellularLocation>
        <location evidence="1">Membrane</location>
        <topology evidence="1">Multi-pass membrane protein</topology>
    </subcellularLocation>
</comment>
<keyword evidence="6 7" id="KW-0472">Membrane</keyword>
<keyword evidence="2" id="KW-0328">Glycosyltransferase</keyword>
<gene>
    <name evidence="9" type="ordered locus">VMUT_0368</name>
</gene>
<dbReference type="GO" id="GO:0016757">
    <property type="term" value="F:glycosyltransferase activity"/>
    <property type="evidence" value="ECO:0007669"/>
    <property type="project" value="UniProtKB-KW"/>
</dbReference>
<dbReference type="InterPro" id="IPR050321">
    <property type="entry name" value="Glycosyltr_2/OpgH_subfam"/>
</dbReference>
<proteinExistence type="predicted"/>
<evidence type="ECO:0000256" key="6">
    <source>
        <dbReference type="ARBA" id="ARBA00023136"/>
    </source>
</evidence>
<dbReference type="PANTHER" id="PTHR43867:SF2">
    <property type="entry name" value="CELLULOSE SYNTHASE CATALYTIC SUBUNIT A [UDP-FORMING]"/>
    <property type="match status" value="1"/>
</dbReference>
<dbReference type="SUPFAM" id="SSF53448">
    <property type="entry name" value="Nucleotide-diphospho-sugar transferases"/>
    <property type="match status" value="1"/>
</dbReference>
<name>F0QTW5_VULM7</name>
<keyword evidence="10" id="KW-1185">Reference proteome</keyword>
<dbReference type="GO" id="GO:0016020">
    <property type="term" value="C:membrane"/>
    <property type="evidence" value="ECO:0007669"/>
    <property type="project" value="UniProtKB-SubCell"/>
</dbReference>
<keyword evidence="3 9" id="KW-0808">Transferase</keyword>
<dbReference type="KEGG" id="vmo:VMUT_0368"/>
<accession>F0QTW5</accession>
<dbReference type="AlphaFoldDB" id="F0QTW5"/>
<dbReference type="InterPro" id="IPR029044">
    <property type="entry name" value="Nucleotide-diphossugar_trans"/>
</dbReference>
<evidence type="ECO:0000256" key="4">
    <source>
        <dbReference type="ARBA" id="ARBA00022692"/>
    </source>
</evidence>
<dbReference type="EMBL" id="CP002529">
    <property type="protein sequence ID" value="ADY00581.1"/>
    <property type="molecule type" value="Genomic_DNA"/>
</dbReference>